<accession>D5H8U3</accession>
<organism evidence="1 2">
    <name type="scientific">Salinibacter ruber (strain M8)</name>
    <dbReference type="NCBI Taxonomy" id="761659"/>
    <lineage>
        <taxon>Bacteria</taxon>
        <taxon>Pseudomonadati</taxon>
        <taxon>Rhodothermota</taxon>
        <taxon>Rhodothermia</taxon>
        <taxon>Rhodothermales</taxon>
        <taxon>Salinibacteraceae</taxon>
        <taxon>Salinibacter</taxon>
    </lineage>
</organism>
<sequence length="724" mass="77363">MWAGLKGECRSMCCARGLTPGISIAARPLGRPLLSYRGRGPVPERPPLPLSVNTVFPFRNQFCAMSSSQASWWPLTVAALTFITLVGCDVPTGDPSPSINTDTEISTPLVQEKTFTFLGGPNSEFDPLIDTTSSDFDSLFEVESSNNDISVVQEIDNFDIGNLNGALDNATGALTFDQKSFERELIDLQEEEEEGIAFPGEQRIGNLNVELQRSATANIPVRGSNRVAFKESQNNYVELGPTTIEVQNITSSPTAPGGVFDSLRFTYPDIRVEPYGEDNQLVVDFVENPCGSGPCGSNGEYERDISTLGDGFRIDLEGARIYPDKPNIDENGTVTFKIGGQVNPDLTVKDDDKISFGASTSFKNFKIREIDVDQAKPFTVAVTPNENGGDINVANDNEVRTAAFDGFGGITDRVDGLKLADVSLTFQVETANLASTDAQVYAAIQGTNGTNQIYLRGTEDQNMSRGADRNVSSLPFSAAFTENGSRLPNDSLIKLGVGLGGASLGETERTSLVVDGDNSNVADFVNALPTEVRLAGQAEINTDGGGLQVRKPIALDANFSLNVPLRIRDRFVVRDTIDADLSDLNDLTDPEEDVNISTAELQFSYTNGLPLGADVKMVVVDAAGSVIETFNDGFDNENLRIQPAAKNGDGAAASSSSGTFVFTLGSTQQGLQALADGDQIRLAFNMDQAGSGGGSEAAARLRADDQLTLNRVRLEADASVQTGK</sequence>
<reference evidence="2" key="2">
    <citation type="submission" date="2010-04" db="EMBL/GenBank/DDBJ databases">
        <title>Genome sequence of Salinibacter ruber M8.</title>
        <authorList>
            <consortium name="Genoscope"/>
        </authorList>
    </citation>
    <scope>NUCLEOTIDE SEQUENCE [LARGE SCALE GENOMIC DNA]</scope>
    <source>
        <strain evidence="2">M8</strain>
    </source>
</reference>
<proteinExistence type="predicted"/>
<evidence type="ECO:0000313" key="2">
    <source>
        <dbReference type="Proteomes" id="UP000000933"/>
    </source>
</evidence>
<protein>
    <submittedName>
        <fullName evidence="1">Uncharacterized protein</fullName>
    </submittedName>
</protein>
<dbReference type="Proteomes" id="UP000000933">
    <property type="component" value="Chromosome"/>
</dbReference>
<dbReference type="EMBL" id="FP565814">
    <property type="protein sequence ID" value="CBH24448.1"/>
    <property type="molecule type" value="Genomic_DNA"/>
</dbReference>
<gene>
    <name evidence="1" type="ordered locus">SRM_01527</name>
</gene>
<reference evidence="1 2" key="1">
    <citation type="journal article" date="2010" name="ISME J.">
        <title>Fine-scale evolution: genomic, phenotypic and ecological differentiation in two coexisting Salinibacter ruber strains.</title>
        <authorList>
            <person name="Pena A."/>
            <person name="Teeling H."/>
            <person name="Huerta-Cepas J."/>
            <person name="Santos F."/>
            <person name="Yarza P."/>
            <person name="Brito-Echeverria J."/>
            <person name="Lucio M."/>
            <person name="Schmitt-Kopplin P."/>
            <person name="Meseguer I."/>
            <person name="Schenowitz C."/>
            <person name="Dossat C."/>
            <person name="Barbe V."/>
            <person name="Dopazo J."/>
            <person name="Rossello-Mora R."/>
            <person name="Schuler M."/>
            <person name="Glockner F.O."/>
            <person name="Amann R."/>
            <person name="Gabaldon T."/>
            <person name="Anton J."/>
        </authorList>
    </citation>
    <scope>NUCLEOTIDE SEQUENCE [LARGE SCALE GENOMIC DNA]</scope>
    <source>
        <strain evidence="1 2">M8</strain>
    </source>
</reference>
<dbReference type="AlphaFoldDB" id="D5H8U3"/>
<evidence type="ECO:0000313" key="1">
    <source>
        <dbReference type="EMBL" id="CBH24448.1"/>
    </source>
</evidence>
<name>D5H8U3_SALRM</name>
<dbReference type="KEGG" id="srm:SRM_01527"/>
<dbReference type="HOGENOM" id="CLU_397331_0_0_10"/>